<dbReference type="EnsemblPlants" id="MELO3C028884.2.1">
    <property type="protein sequence ID" value="MELO3C028884.2.1"/>
    <property type="gene ID" value="MELO3C028884.2"/>
</dbReference>
<proteinExistence type="predicted"/>
<evidence type="ECO:0000313" key="1">
    <source>
        <dbReference type="EnsemblPlants" id="MELO3C028884.2.1"/>
    </source>
</evidence>
<name>A0A9I9E524_CUCME</name>
<reference evidence="1" key="1">
    <citation type="submission" date="2023-03" db="UniProtKB">
        <authorList>
            <consortium name="EnsemblPlants"/>
        </authorList>
    </citation>
    <scope>IDENTIFICATION</scope>
</reference>
<sequence>MVKFQNICGGLDEATIILSYLIECGKEKFLCKGKTELLEGVKVSLSAIVPRITTLDYDILHLVWTTEKLQQQLDMIDQHYDVSKQSTIVSLKSGNKKNCIETCKRVEDHHKKSGKSCISLQQSGGSP</sequence>
<protein>
    <submittedName>
        <fullName evidence="1">Uncharacterized protein</fullName>
    </submittedName>
</protein>
<organism evidence="1">
    <name type="scientific">Cucumis melo</name>
    <name type="common">Muskmelon</name>
    <dbReference type="NCBI Taxonomy" id="3656"/>
    <lineage>
        <taxon>Eukaryota</taxon>
        <taxon>Viridiplantae</taxon>
        <taxon>Streptophyta</taxon>
        <taxon>Embryophyta</taxon>
        <taxon>Tracheophyta</taxon>
        <taxon>Spermatophyta</taxon>
        <taxon>Magnoliopsida</taxon>
        <taxon>eudicotyledons</taxon>
        <taxon>Gunneridae</taxon>
        <taxon>Pentapetalae</taxon>
        <taxon>rosids</taxon>
        <taxon>fabids</taxon>
        <taxon>Cucurbitales</taxon>
        <taxon>Cucurbitaceae</taxon>
        <taxon>Benincaseae</taxon>
        <taxon>Cucumis</taxon>
    </lineage>
</organism>
<dbReference type="AlphaFoldDB" id="A0A9I9E524"/>
<dbReference type="Gramene" id="MELO3C028884.2.1">
    <property type="protein sequence ID" value="MELO3C028884.2.1"/>
    <property type="gene ID" value="MELO3C028884.2"/>
</dbReference>
<accession>A0A9I9E524</accession>